<evidence type="ECO:0000313" key="1">
    <source>
        <dbReference type="EMBL" id="TWJ15572.1"/>
    </source>
</evidence>
<dbReference type="OrthoDB" id="4242556at2"/>
<dbReference type="Proteomes" id="UP000321617">
    <property type="component" value="Unassembled WGS sequence"/>
</dbReference>
<keyword evidence="2" id="KW-1185">Reference proteome</keyword>
<reference evidence="1 2" key="1">
    <citation type="journal article" date="2013" name="Stand. Genomic Sci.">
        <title>Genomic Encyclopedia of Type Strains, Phase I: The one thousand microbial genomes (KMG-I) project.</title>
        <authorList>
            <person name="Kyrpides N.C."/>
            <person name="Woyke T."/>
            <person name="Eisen J.A."/>
            <person name="Garrity G."/>
            <person name="Lilburn T.G."/>
            <person name="Beck B.J."/>
            <person name="Whitman W.B."/>
            <person name="Hugenholtz P."/>
            <person name="Klenk H.P."/>
        </authorList>
    </citation>
    <scope>NUCLEOTIDE SEQUENCE [LARGE SCALE GENOMIC DNA]</scope>
    <source>
        <strain evidence="1 2">DSM 45044</strain>
    </source>
</reference>
<protein>
    <submittedName>
        <fullName evidence="1">Uncharacterized protein</fullName>
    </submittedName>
</protein>
<gene>
    <name evidence="1" type="ORF">LX16_1283</name>
</gene>
<accession>A0A562VCI2</accession>
<organism evidence="1 2">
    <name type="scientific">Stackebrandtia albiflava</name>
    <dbReference type="NCBI Taxonomy" id="406432"/>
    <lineage>
        <taxon>Bacteria</taxon>
        <taxon>Bacillati</taxon>
        <taxon>Actinomycetota</taxon>
        <taxon>Actinomycetes</taxon>
        <taxon>Glycomycetales</taxon>
        <taxon>Glycomycetaceae</taxon>
        <taxon>Stackebrandtia</taxon>
    </lineage>
</organism>
<proteinExistence type="predicted"/>
<dbReference type="AlphaFoldDB" id="A0A562VCI2"/>
<name>A0A562VCI2_9ACTN</name>
<dbReference type="EMBL" id="VLLL01000005">
    <property type="protein sequence ID" value="TWJ15572.1"/>
    <property type="molecule type" value="Genomic_DNA"/>
</dbReference>
<evidence type="ECO:0000313" key="2">
    <source>
        <dbReference type="Proteomes" id="UP000321617"/>
    </source>
</evidence>
<comment type="caution">
    <text evidence="1">The sequence shown here is derived from an EMBL/GenBank/DDBJ whole genome shotgun (WGS) entry which is preliminary data.</text>
</comment>
<sequence length="77" mass="7918">MRMTRALALLGDAMLDRLVPKTTAAAACVSCGNPGPCGGAVRESACFGGRYHERCCLYGGACGSYSCGAWKYCGGLC</sequence>
<dbReference type="RefSeq" id="WP_147134468.1">
    <property type="nucleotide sequence ID" value="NZ_BAABIJ010000001.1"/>
</dbReference>